<feature type="compositionally biased region" description="Polar residues" evidence="12">
    <location>
        <begin position="284"/>
        <end position="294"/>
    </location>
</feature>
<dbReference type="GO" id="GO:0006357">
    <property type="term" value="P:regulation of transcription by RNA polymerase II"/>
    <property type="evidence" value="ECO:0000318"/>
    <property type="project" value="GO_Central"/>
</dbReference>
<keyword evidence="7" id="KW-0805">Transcription regulation</keyword>
<organism evidence="14 15">
    <name type="scientific">Danio rerio</name>
    <name type="common">Zebrafish</name>
    <name type="synonym">Brachydanio rerio</name>
    <dbReference type="NCBI Taxonomy" id="7955"/>
    <lineage>
        <taxon>Eukaryota</taxon>
        <taxon>Metazoa</taxon>
        <taxon>Chordata</taxon>
        <taxon>Craniata</taxon>
        <taxon>Vertebrata</taxon>
        <taxon>Euteleostomi</taxon>
        <taxon>Actinopterygii</taxon>
        <taxon>Neopterygii</taxon>
        <taxon>Teleostei</taxon>
        <taxon>Ostariophysi</taxon>
        <taxon>Cypriniformes</taxon>
        <taxon>Danionidae</taxon>
        <taxon>Danioninae</taxon>
        <taxon>Danio</taxon>
    </lineage>
</organism>
<evidence type="ECO:0000256" key="6">
    <source>
        <dbReference type="ARBA" id="ARBA00022833"/>
    </source>
</evidence>
<keyword evidence="5 11" id="KW-0863">Zinc-finger</keyword>
<gene>
    <name evidence="15" type="primary">LOC110438637</name>
</gene>
<dbReference type="GO" id="GO:0008270">
    <property type="term" value="F:zinc ion binding"/>
    <property type="evidence" value="ECO:0007669"/>
    <property type="project" value="UniProtKB-KW"/>
</dbReference>
<dbReference type="PROSITE" id="PS00028">
    <property type="entry name" value="ZINC_FINGER_C2H2_1"/>
    <property type="match status" value="6"/>
</dbReference>
<dbReference type="PANTHER" id="PTHR14196">
    <property type="entry name" value="ODD-SKIPPED - RELATED"/>
    <property type="match status" value="1"/>
</dbReference>
<dbReference type="FunFam" id="3.30.160.60:FF:002325">
    <property type="entry name" value="Si:cabz01021430.2"/>
    <property type="match status" value="1"/>
</dbReference>
<dbReference type="PANTHER" id="PTHR14196:SF12">
    <property type="entry name" value="ZINC FINGER PROTEIN 208-LIKE"/>
    <property type="match status" value="1"/>
</dbReference>
<dbReference type="GO" id="GO:0042802">
    <property type="term" value="F:identical protein binding"/>
    <property type="evidence" value="ECO:0007669"/>
    <property type="project" value="UniProtKB-ARBA"/>
</dbReference>
<reference evidence="15" key="1">
    <citation type="submission" date="2025-08" db="UniProtKB">
        <authorList>
            <consortium name="RefSeq"/>
        </authorList>
    </citation>
    <scope>IDENTIFICATION</scope>
    <source>
        <strain evidence="15">Tuebingen</strain>
        <tissue evidence="15">Fibroblasts and whole tissue</tissue>
    </source>
</reference>
<evidence type="ECO:0000313" key="15">
    <source>
        <dbReference type="RefSeq" id="XP_021327232.1"/>
    </source>
</evidence>
<feature type="domain" description="C2H2-type" evidence="13">
    <location>
        <begin position="106"/>
        <end position="133"/>
    </location>
</feature>
<evidence type="ECO:0000256" key="12">
    <source>
        <dbReference type="SAM" id="MobiDB-lite"/>
    </source>
</evidence>
<dbReference type="SMART" id="SM00355">
    <property type="entry name" value="ZnF_C2H2"/>
    <property type="match status" value="6"/>
</dbReference>
<dbReference type="InterPro" id="IPR013087">
    <property type="entry name" value="Znf_C2H2_type"/>
</dbReference>
<evidence type="ECO:0000259" key="13">
    <source>
        <dbReference type="PROSITE" id="PS50157"/>
    </source>
</evidence>
<dbReference type="InterPro" id="IPR050717">
    <property type="entry name" value="C2H2-ZF_Transcription_Reg"/>
</dbReference>
<dbReference type="Pfam" id="PF13465">
    <property type="entry name" value="zf-H2C2_2"/>
    <property type="match status" value="1"/>
</dbReference>
<dbReference type="FunFam" id="3.30.160.60:FF:000100">
    <property type="entry name" value="Zinc finger 45-like"/>
    <property type="match status" value="1"/>
</dbReference>
<feature type="domain" description="C2H2-type" evidence="13">
    <location>
        <begin position="134"/>
        <end position="161"/>
    </location>
</feature>
<keyword evidence="6" id="KW-0862">Zinc</keyword>
<comment type="similarity">
    <text evidence="2">Belongs to the krueppel C2H2-type zinc-finger protein family.</text>
</comment>
<dbReference type="Gene3D" id="3.30.160.60">
    <property type="entry name" value="Classic Zinc Finger"/>
    <property type="match status" value="6"/>
</dbReference>
<evidence type="ECO:0000313" key="14">
    <source>
        <dbReference type="Proteomes" id="UP000000437"/>
    </source>
</evidence>
<dbReference type="InterPro" id="IPR036236">
    <property type="entry name" value="Znf_C2H2_sf"/>
</dbReference>
<keyword evidence="8" id="KW-0238">DNA-binding</keyword>
<keyword evidence="9" id="KW-0804">Transcription</keyword>
<feature type="compositionally biased region" description="Basic and acidic residues" evidence="12">
    <location>
        <begin position="42"/>
        <end position="60"/>
    </location>
</feature>
<feature type="compositionally biased region" description="Basic and acidic residues" evidence="12">
    <location>
        <begin position="1"/>
        <end position="13"/>
    </location>
</feature>
<feature type="domain" description="C2H2-type" evidence="13">
    <location>
        <begin position="190"/>
        <end position="217"/>
    </location>
</feature>
<feature type="region of interest" description="Disordered" evidence="12">
    <location>
        <begin position="1"/>
        <end position="71"/>
    </location>
</feature>
<feature type="region of interest" description="Disordered" evidence="12">
    <location>
        <begin position="258"/>
        <end position="294"/>
    </location>
</feature>
<evidence type="ECO:0000256" key="3">
    <source>
        <dbReference type="ARBA" id="ARBA00022723"/>
    </source>
</evidence>
<dbReference type="Proteomes" id="UP000000437">
    <property type="component" value="Chromosome 4"/>
</dbReference>
<protein>
    <submittedName>
        <fullName evidence="15">Uncharacterized protein isoform X1</fullName>
    </submittedName>
</protein>
<dbReference type="FunFam" id="3.30.160.60:FF:000508">
    <property type="entry name" value="Myeloid zinc finger 1"/>
    <property type="match status" value="1"/>
</dbReference>
<dbReference type="GO" id="GO:0000981">
    <property type="term" value="F:DNA-binding transcription factor activity, RNA polymerase II-specific"/>
    <property type="evidence" value="ECO:0000318"/>
    <property type="project" value="GO_Central"/>
</dbReference>
<evidence type="ECO:0000256" key="1">
    <source>
        <dbReference type="ARBA" id="ARBA00004123"/>
    </source>
</evidence>
<evidence type="ECO:0000256" key="2">
    <source>
        <dbReference type="ARBA" id="ARBA00006991"/>
    </source>
</evidence>
<feature type="domain" description="C2H2-type" evidence="13">
    <location>
        <begin position="218"/>
        <end position="245"/>
    </location>
</feature>
<keyword evidence="10" id="KW-0539">Nucleus</keyword>
<evidence type="ECO:0000256" key="7">
    <source>
        <dbReference type="ARBA" id="ARBA00023015"/>
    </source>
</evidence>
<dbReference type="Pfam" id="PF13912">
    <property type="entry name" value="zf-C2H2_6"/>
    <property type="match status" value="1"/>
</dbReference>
<dbReference type="Pfam" id="PF00096">
    <property type="entry name" value="zf-C2H2"/>
    <property type="match status" value="3"/>
</dbReference>
<evidence type="ECO:0000256" key="5">
    <source>
        <dbReference type="ARBA" id="ARBA00022771"/>
    </source>
</evidence>
<accession>A0A8M9P8R4</accession>
<dbReference type="SUPFAM" id="SSF57667">
    <property type="entry name" value="beta-beta-alpha zinc fingers"/>
    <property type="match status" value="3"/>
</dbReference>
<dbReference type="GeneID" id="110438637"/>
<comment type="subcellular location">
    <subcellularLocation>
        <location evidence="1">Nucleus</location>
    </subcellularLocation>
</comment>
<keyword evidence="3" id="KW-0479">Metal-binding</keyword>
<evidence type="ECO:0000256" key="9">
    <source>
        <dbReference type="ARBA" id="ARBA00023163"/>
    </source>
</evidence>
<dbReference type="KEGG" id="dre:110438637"/>
<keyword evidence="4" id="KW-0677">Repeat</keyword>
<dbReference type="RefSeq" id="XP_073805005.1">
    <property type="nucleotide sequence ID" value="XM_073948904.1"/>
</dbReference>
<evidence type="ECO:0000256" key="4">
    <source>
        <dbReference type="ARBA" id="ARBA00022737"/>
    </source>
</evidence>
<dbReference type="AlphaFoldDB" id="A0A8M9P8R4"/>
<name>A0A8M9P8R4_DANRE</name>
<dbReference type="PROSITE" id="PS50157">
    <property type="entry name" value="ZINC_FINGER_C2H2_2"/>
    <property type="match status" value="6"/>
</dbReference>
<dbReference type="FunFam" id="3.30.160.60:FF:000912">
    <property type="entry name" value="Zinc finger protein 660"/>
    <property type="match status" value="1"/>
</dbReference>
<dbReference type="GO" id="GO:0000978">
    <property type="term" value="F:RNA polymerase II cis-regulatory region sequence-specific DNA binding"/>
    <property type="evidence" value="ECO:0000318"/>
    <property type="project" value="GO_Central"/>
</dbReference>
<feature type="domain" description="C2H2-type" evidence="13">
    <location>
        <begin position="162"/>
        <end position="189"/>
    </location>
</feature>
<evidence type="ECO:0000256" key="10">
    <source>
        <dbReference type="ARBA" id="ARBA00023242"/>
    </source>
</evidence>
<proteinExistence type="inferred from homology"/>
<feature type="compositionally biased region" description="Low complexity" evidence="12">
    <location>
        <begin position="264"/>
        <end position="276"/>
    </location>
</feature>
<dbReference type="GO" id="GO:0005634">
    <property type="term" value="C:nucleus"/>
    <property type="evidence" value="ECO:0007669"/>
    <property type="project" value="UniProtKB-SubCell"/>
</dbReference>
<sequence>MASIKEESEDLKIETFTVKQEDPEEQTELMVLKEETEDLNEREENQFEKHQDLLTDEKSTETTSPHKRAQKTKSNDDLTCCQCGKSFTLKHNLEAHMRIHTGEKPFSCDQCGKSFTQKSKIKVHMRVHTRERPYTCPECGKSFRQKQHLKLHIRIHTGEKPFACQQCGNSFTQIQALQNHMGIHTREKPYICTQCGKNFKCKSYLDSHIRTHTGEKPYKCGQCGKSYKQRANLSHHMKRHSREQGKCVSADLSLSLPGYHQASSERPQSSGQSGSPDGNLEPKQISSPIFPSTS</sequence>
<dbReference type="FunFam" id="3.30.160.60:FF:001450">
    <property type="entry name" value="zinc finger protein 774"/>
    <property type="match status" value="1"/>
</dbReference>
<feature type="domain" description="C2H2-type" evidence="13">
    <location>
        <begin position="78"/>
        <end position="105"/>
    </location>
</feature>
<dbReference type="RefSeq" id="XP_021327232.1">
    <property type="nucleotide sequence ID" value="XM_021471557.3"/>
</dbReference>
<evidence type="ECO:0000256" key="11">
    <source>
        <dbReference type="PROSITE-ProRule" id="PRU00042"/>
    </source>
</evidence>
<keyword evidence="14" id="KW-1185">Reference proteome</keyword>
<evidence type="ECO:0000256" key="8">
    <source>
        <dbReference type="ARBA" id="ARBA00023125"/>
    </source>
</evidence>
<dbReference type="FunFam" id="3.30.160.60:FF:002343">
    <property type="entry name" value="Zinc finger protein 33A"/>
    <property type="match status" value="1"/>
</dbReference>